<evidence type="ECO:0000256" key="1">
    <source>
        <dbReference type="SAM" id="MobiDB-lite"/>
    </source>
</evidence>
<dbReference type="AlphaFoldDB" id="A0A139WGQ4"/>
<feature type="compositionally biased region" description="Acidic residues" evidence="1">
    <location>
        <begin position="143"/>
        <end position="169"/>
    </location>
</feature>
<name>A0A139WGQ4_TRICA</name>
<dbReference type="InParanoid" id="A0A139WGQ4"/>
<reference evidence="2 3" key="2">
    <citation type="journal article" date="2010" name="Nucleic Acids Res.">
        <title>BeetleBase in 2010: revisions to provide comprehensive genomic information for Tribolium castaneum.</title>
        <authorList>
            <person name="Kim H.S."/>
            <person name="Murphy T."/>
            <person name="Xia J."/>
            <person name="Caragea D."/>
            <person name="Park Y."/>
            <person name="Beeman R.W."/>
            <person name="Lorenzen M.D."/>
            <person name="Butcher S."/>
            <person name="Manak J.R."/>
            <person name="Brown S.J."/>
        </authorList>
    </citation>
    <scope>GENOME REANNOTATION</scope>
    <source>
        <strain evidence="2 3">Georgia GA2</strain>
    </source>
</reference>
<protein>
    <submittedName>
        <fullName evidence="2">Uncharacterized protein</fullName>
    </submittedName>
</protein>
<dbReference type="Proteomes" id="UP000007266">
    <property type="component" value="Linkage group 6"/>
</dbReference>
<gene>
    <name evidence="2" type="primary">AUGUSTUS-3.0.2_15166</name>
    <name evidence="2" type="ORF">TcasGA2_TC015166</name>
</gene>
<accession>A0A139WGQ4</accession>
<organism evidence="2 3">
    <name type="scientific">Tribolium castaneum</name>
    <name type="common">Red flour beetle</name>
    <dbReference type="NCBI Taxonomy" id="7070"/>
    <lineage>
        <taxon>Eukaryota</taxon>
        <taxon>Metazoa</taxon>
        <taxon>Ecdysozoa</taxon>
        <taxon>Arthropoda</taxon>
        <taxon>Hexapoda</taxon>
        <taxon>Insecta</taxon>
        <taxon>Pterygota</taxon>
        <taxon>Neoptera</taxon>
        <taxon>Endopterygota</taxon>
        <taxon>Coleoptera</taxon>
        <taxon>Polyphaga</taxon>
        <taxon>Cucujiformia</taxon>
        <taxon>Tenebrionidae</taxon>
        <taxon>Tenebrionidae incertae sedis</taxon>
        <taxon>Tribolium</taxon>
    </lineage>
</organism>
<keyword evidence="3" id="KW-1185">Reference proteome</keyword>
<evidence type="ECO:0000313" key="2">
    <source>
        <dbReference type="EMBL" id="KYB27035.1"/>
    </source>
</evidence>
<dbReference type="EMBL" id="KQ971345">
    <property type="protein sequence ID" value="KYB27035.1"/>
    <property type="molecule type" value="Genomic_DNA"/>
</dbReference>
<sequence>MGVSDENCLKLYLRLPVKIIDAQQVKNLHPLITKVVLPRQKSRRWCTVEVGSVSAIKELKGVRIDGKKVYVKSLKKRKSEQNPGWDILSGDDLMDEDYHNDLVIDNFFDDGDDFELNSEVVLFLPAEELEADEDDYFVVSDDTVDIDDDDDEDYVLSDSLDDEDFDDDNAIVMPSDESSPERNN</sequence>
<reference evidence="2 3" key="1">
    <citation type="journal article" date="2008" name="Nature">
        <title>The genome of the model beetle and pest Tribolium castaneum.</title>
        <authorList>
            <consortium name="Tribolium Genome Sequencing Consortium"/>
            <person name="Richards S."/>
            <person name="Gibbs R.A."/>
            <person name="Weinstock G.M."/>
            <person name="Brown S.J."/>
            <person name="Denell R."/>
            <person name="Beeman R.W."/>
            <person name="Gibbs R."/>
            <person name="Beeman R.W."/>
            <person name="Brown S.J."/>
            <person name="Bucher G."/>
            <person name="Friedrich M."/>
            <person name="Grimmelikhuijzen C.J."/>
            <person name="Klingler M."/>
            <person name="Lorenzen M."/>
            <person name="Richards S."/>
            <person name="Roth S."/>
            <person name="Schroder R."/>
            <person name="Tautz D."/>
            <person name="Zdobnov E.M."/>
            <person name="Muzny D."/>
            <person name="Gibbs R.A."/>
            <person name="Weinstock G.M."/>
            <person name="Attaway T."/>
            <person name="Bell S."/>
            <person name="Buhay C.J."/>
            <person name="Chandrabose M.N."/>
            <person name="Chavez D."/>
            <person name="Clerk-Blankenburg K.P."/>
            <person name="Cree A."/>
            <person name="Dao M."/>
            <person name="Davis C."/>
            <person name="Chacko J."/>
            <person name="Dinh H."/>
            <person name="Dugan-Rocha S."/>
            <person name="Fowler G."/>
            <person name="Garner T.T."/>
            <person name="Garnes J."/>
            <person name="Gnirke A."/>
            <person name="Hawes A."/>
            <person name="Hernandez J."/>
            <person name="Hines S."/>
            <person name="Holder M."/>
            <person name="Hume J."/>
            <person name="Jhangiani S.N."/>
            <person name="Joshi V."/>
            <person name="Khan Z.M."/>
            <person name="Jackson L."/>
            <person name="Kovar C."/>
            <person name="Kowis A."/>
            <person name="Lee S."/>
            <person name="Lewis L.R."/>
            <person name="Margolis J."/>
            <person name="Morgan M."/>
            <person name="Nazareth L.V."/>
            <person name="Nguyen N."/>
            <person name="Okwuonu G."/>
            <person name="Parker D."/>
            <person name="Richards S."/>
            <person name="Ruiz S.J."/>
            <person name="Santibanez J."/>
            <person name="Savard J."/>
            <person name="Scherer S.E."/>
            <person name="Schneider B."/>
            <person name="Sodergren E."/>
            <person name="Tautz D."/>
            <person name="Vattahil S."/>
            <person name="Villasana D."/>
            <person name="White C.S."/>
            <person name="Wright R."/>
            <person name="Park Y."/>
            <person name="Beeman R.W."/>
            <person name="Lord J."/>
            <person name="Oppert B."/>
            <person name="Lorenzen M."/>
            <person name="Brown S."/>
            <person name="Wang L."/>
            <person name="Savard J."/>
            <person name="Tautz D."/>
            <person name="Richards S."/>
            <person name="Weinstock G."/>
            <person name="Gibbs R.A."/>
            <person name="Liu Y."/>
            <person name="Worley K."/>
            <person name="Weinstock G."/>
            <person name="Elsik C.G."/>
            <person name="Reese J.T."/>
            <person name="Elhaik E."/>
            <person name="Landan G."/>
            <person name="Graur D."/>
            <person name="Arensburger P."/>
            <person name="Atkinson P."/>
            <person name="Beeman R.W."/>
            <person name="Beidler J."/>
            <person name="Brown S.J."/>
            <person name="Demuth J.P."/>
            <person name="Drury D.W."/>
            <person name="Du Y.Z."/>
            <person name="Fujiwara H."/>
            <person name="Lorenzen M."/>
            <person name="Maselli V."/>
            <person name="Osanai M."/>
            <person name="Park Y."/>
            <person name="Robertson H.M."/>
            <person name="Tu Z."/>
            <person name="Wang J.J."/>
            <person name="Wang S."/>
            <person name="Richards S."/>
            <person name="Song H."/>
            <person name="Zhang L."/>
            <person name="Sodergren E."/>
            <person name="Werner D."/>
            <person name="Stanke M."/>
            <person name="Morgenstern B."/>
            <person name="Solovyev V."/>
            <person name="Kosarev P."/>
            <person name="Brown G."/>
            <person name="Chen H.C."/>
            <person name="Ermolaeva O."/>
            <person name="Hlavina W."/>
            <person name="Kapustin Y."/>
            <person name="Kiryutin B."/>
            <person name="Kitts P."/>
            <person name="Maglott D."/>
            <person name="Pruitt K."/>
            <person name="Sapojnikov V."/>
            <person name="Souvorov A."/>
            <person name="Mackey A.J."/>
            <person name="Waterhouse R.M."/>
            <person name="Wyder S."/>
            <person name="Zdobnov E.M."/>
            <person name="Zdobnov E.M."/>
            <person name="Wyder S."/>
            <person name="Kriventseva E.V."/>
            <person name="Kadowaki T."/>
            <person name="Bork P."/>
            <person name="Aranda M."/>
            <person name="Bao R."/>
            <person name="Beermann A."/>
            <person name="Berns N."/>
            <person name="Bolognesi R."/>
            <person name="Bonneton F."/>
            <person name="Bopp D."/>
            <person name="Brown S.J."/>
            <person name="Bucher G."/>
            <person name="Butts T."/>
            <person name="Chaumot A."/>
            <person name="Denell R.E."/>
            <person name="Ferrier D.E."/>
            <person name="Friedrich M."/>
            <person name="Gordon C.M."/>
            <person name="Jindra M."/>
            <person name="Klingler M."/>
            <person name="Lan Q."/>
            <person name="Lattorff H.M."/>
            <person name="Laudet V."/>
            <person name="von Levetsow C."/>
            <person name="Liu Z."/>
            <person name="Lutz R."/>
            <person name="Lynch J.A."/>
            <person name="da Fonseca R.N."/>
            <person name="Posnien N."/>
            <person name="Reuter R."/>
            <person name="Roth S."/>
            <person name="Savard J."/>
            <person name="Schinko J.B."/>
            <person name="Schmitt C."/>
            <person name="Schoppmeier M."/>
            <person name="Schroder R."/>
            <person name="Shippy T.D."/>
            <person name="Simonnet F."/>
            <person name="Marques-Souza H."/>
            <person name="Tautz D."/>
            <person name="Tomoyasu Y."/>
            <person name="Trauner J."/>
            <person name="Van der Zee M."/>
            <person name="Vervoort M."/>
            <person name="Wittkopp N."/>
            <person name="Wimmer E.A."/>
            <person name="Yang X."/>
            <person name="Jones A.K."/>
            <person name="Sattelle D.B."/>
            <person name="Ebert P.R."/>
            <person name="Nelson D."/>
            <person name="Scott J.G."/>
            <person name="Beeman R.W."/>
            <person name="Muthukrishnan S."/>
            <person name="Kramer K.J."/>
            <person name="Arakane Y."/>
            <person name="Beeman R.W."/>
            <person name="Zhu Q."/>
            <person name="Hogenkamp D."/>
            <person name="Dixit R."/>
            <person name="Oppert B."/>
            <person name="Jiang H."/>
            <person name="Zou Z."/>
            <person name="Marshall J."/>
            <person name="Elpidina E."/>
            <person name="Vinokurov K."/>
            <person name="Oppert C."/>
            <person name="Zou Z."/>
            <person name="Evans J."/>
            <person name="Lu Z."/>
            <person name="Zhao P."/>
            <person name="Sumathipala N."/>
            <person name="Altincicek B."/>
            <person name="Vilcinskas A."/>
            <person name="Williams M."/>
            <person name="Hultmark D."/>
            <person name="Hetru C."/>
            <person name="Jiang H."/>
            <person name="Grimmelikhuijzen C.J."/>
            <person name="Hauser F."/>
            <person name="Cazzamali G."/>
            <person name="Williamson M."/>
            <person name="Park Y."/>
            <person name="Li B."/>
            <person name="Tanaka Y."/>
            <person name="Predel R."/>
            <person name="Neupert S."/>
            <person name="Schachtner J."/>
            <person name="Verleyen P."/>
            <person name="Raible F."/>
            <person name="Bork P."/>
            <person name="Friedrich M."/>
            <person name="Walden K.K."/>
            <person name="Robertson H.M."/>
            <person name="Angeli S."/>
            <person name="Foret S."/>
            <person name="Bucher G."/>
            <person name="Schuetz S."/>
            <person name="Maleszka R."/>
            <person name="Wimmer E.A."/>
            <person name="Beeman R.W."/>
            <person name="Lorenzen M."/>
            <person name="Tomoyasu Y."/>
            <person name="Miller S.C."/>
            <person name="Grossmann D."/>
            <person name="Bucher G."/>
        </authorList>
    </citation>
    <scope>NUCLEOTIDE SEQUENCE [LARGE SCALE GENOMIC DNA]</scope>
    <source>
        <strain evidence="2 3">Georgia GA2</strain>
    </source>
</reference>
<proteinExistence type="predicted"/>
<feature type="region of interest" description="Disordered" evidence="1">
    <location>
        <begin position="143"/>
        <end position="184"/>
    </location>
</feature>
<evidence type="ECO:0000313" key="3">
    <source>
        <dbReference type="Proteomes" id="UP000007266"/>
    </source>
</evidence>